<evidence type="ECO:0000313" key="1">
    <source>
        <dbReference type="EMBL" id="CAH2226668.1"/>
    </source>
</evidence>
<feature type="non-terminal residue" evidence="1">
    <location>
        <position position="1"/>
    </location>
</feature>
<dbReference type="AlphaFoldDB" id="A0A8S4R2J9"/>
<protein>
    <submittedName>
        <fullName evidence="1">Jg1171 protein</fullName>
    </submittedName>
</protein>
<dbReference type="Proteomes" id="UP000838756">
    <property type="component" value="Unassembled WGS sequence"/>
</dbReference>
<sequence length="36" mass="3873">EIKATFSVSDSLTYNFLVSSDGTAYEASPSTPNYPL</sequence>
<accession>A0A8S4R2J9</accession>
<gene>
    <name evidence="1" type="primary">jg1171</name>
    <name evidence="1" type="ORF">PAEG_LOCUS7363</name>
</gene>
<comment type="caution">
    <text evidence="1">The sequence shown here is derived from an EMBL/GenBank/DDBJ whole genome shotgun (WGS) entry which is preliminary data.</text>
</comment>
<dbReference type="EMBL" id="CAKXAJ010021792">
    <property type="protein sequence ID" value="CAH2226668.1"/>
    <property type="molecule type" value="Genomic_DNA"/>
</dbReference>
<name>A0A8S4R2J9_9NEOP</name>
<organism evidence="1 2">
    <name type="scientific">Pararge aegeria aegeria</name>
    <dbReference type="NCBI Taxonomy" id="348720"/>
    <lineage>
        <taxon>Eukaryota</taxon>
        <taxon>Metazoa</taxon>
        <taxon>Ecdysozoa</taxon>
        <taxon>Arthropoda</taxon>
        <taxon>Hexapoda</taxon>
        <taxon>Insecta</taxon>
        <taxon>Pterygota</taxon>
        <taxon>Neoptera</taxon>
        <taxon>Endopterygota</taxon>
        <taxon>Lepidoptera</taxon>
        <taxon>Glossata</taxon>
        <taxon>Ditrysia</taxon>
        <taxon>Papilionoidea</taxon>
        <taxon>Nymphalidae</taxon>
        <taxon>Satyrinae</taxon>
        <taxon>Satyrini</taxon>
        <taxon>Parargina</taxon>
        <taxon>Pararge</taxon>
    </lineage>
</organism>
<keyword evidence="2" id="KW-1185">Reference proteome</keyword>
<proteinExistence type="predicted"/>
<reference evidence="1" key="1">
    <citation type="submission" date="2022-03" db="EMBL/GenBank/DDBJ databases">
        <authorList>
            <person name="Lindestad O."/>
        </authorList>
    </citation>
    <scope>NUCLEOTIDE SEQUENCE</scope>
</reference>
<evidence type="ECO:0000313" key="2">
    <source>
        <dbReference type="Proteomes" id="UP000838756"/>
    </source>
</evidence>